<dbReference type="Gene3D" id="2.160.20.120">
    <property type="match status" value="1"/>
</dbReference>
<organism evidence="2">
    <name type="scientific">mine drainage metagenome</name>
    <dbReference type="NCBI Taxonomy" id="410659"/>
    <lineage>
        <taxon>unclassified sequences</taxon>
        <taxon>metagenomes</taxon>
        <taxon>ecological metagenomes</taxon>
    </lineage>
</organism>
<reference evidence="2" key="1">
    <citation type="submission" date="2013-08" db="EMBL/GenBank/DDBJ databases">
        <authorList>
            <person name="Mendez C."/>
            <person name="Richter M."/>
            <person name="Ferrer M."/>
            <person name="Sanchez J."/>
        </authorList>
    </citation>
    <scope>NUCLEOTIDE SEQUENCE</scope>
</reference>
<proteinExistence type="predicted"/>
<sequence length="234" mass="24875">MNGSHRVGGASLALCAAIGLAALALAVPSLTSAYVSRIASRVYPWHSDRLTLEIPADVHFRPGPHWHLTVRAPERTLKYVIVENGRIRAKPHACFSLIPLCIGYGTHIDHSVHVELTGPALRDIKIEGAAKIDLDGIHQDRLDLKIDGSARVRGTGSVGELLVAIDGTGRIDLARLTETDASVRIAGAGTVDIAPTKRVMVHIDGAGEVRLHSNPALVIRHIDGAGEVIRVAPG</sequence>
<gene>
    <name evidence="2" type="ORF">B1A_11477</name>
</gene>
<dbReference type="InterPro" id="IPR021255">
    <property type="entry name" value="DUF2807"/>
</dbReference>
<feature type="domain" description="Putative auto-transporter adhesin head GIN" evidence="1">
    <location>
        <begin position="123"/>
        <end position="215"/>
    </location>
</feature>
<dbReference type="AlphaFoldDB" id="T1BRF8"/>
<reference evidence="2" key="2">
    <citation type="journal article" date="2014" name="ISME J.">
        <title>Microbial stratification in low pH oxic and suboxic macroscopic growths along an acid mine drainage.</title>
        <authorList>
            <person name="Mendez-Garcia C."/>
            <person name="Mesa V."/>
            <person name="Sprenger R.R."/>
            <person name="Richter M."/>
            <person name="Diez M.S."/>
            <person name="Solano J."/>
            <person name="Bargiela R."/>
            <person name="Golyshina O.V."/>
            <person name="Manteca A."/>
            <person name="Ramos J.L."/>
            <person name="Gallego J.R."/>
            <person name="Llorente I."/>
            <person name="Martins Dos Santos V.A."/>
            <person name="Jensen O.N."/>
            <person name="Pelaez A.I."/>
            <person name="Sanchez J."/>
            <person name="Ferrer M."/>
        </authorList>
    </citation>
    <scope>NUCLEOTIDE SEQUENCE</scope>
</reference>
<dbReference type="EMBL" id="AUZX01008215">
    <property type="protein sequence ID" value="EQD56555.1"/>
    <property type="molecule type" value="Genomic_DNA"/>
</dbReference>
<name>T1BRF8_9ZZZZ</name>
<dbReference type="Pfam" id="PF10988">
    <property type="entry name" value="DUF2807"/>
    <property type="match status" value="1"/>
</dbReference>
<comment type="caution">
    <text evidence="2">The sequence shown here is derived from an EMBL/GenBank/DDBJ whole genome shotgun (WGS) entry which is preliminary data.</text>
</comment>
<accession>T1BRF8</accession>
<evidence type="ECO:0000313" key="2">
    <source>
        <dbReference type="EMBL" id="EQD56555.1"/>
    </source>
</evidence>
<evidence type="ECO:0000259" key="1">
    <source>
        <dbReference type="Pfam" id="PF10988"/>
    </source>
</evidence>
<protein>
    <recommendedName>
        <fullName evidence="1">Putative auto-transporter adhesin head GIN domain-containing protein</fullName>
    </recommendedName>
</protein>